<dbReference type="SUPFAM" id="SSF47384">
    <property type="entry name" value="Homodimeric domain of signal transducing histidine kinase"/>
    <property type="match status" value="1"/>
</dbReference>
<evidence type="ECO:0000256" key="1">
    <source>
        <dbReference type="ARBA" id="ARBA00000085"/>
    </source>
</evidence>
<dbReference type="InterPro" id="IPR003661">
    <property type="entry name" value="HisK_dim/P_dom"/>
</dbReference>
<sequence length="242" mass="27140">MESQTGSSVFPMTGDNNSDYKTLYQELQTKQQFLLSQISHEIRNPVTLINSFLQLFESHHPEIVKDDCWEKVMENMNFLKALLEEFSSFNNSAKLHLQEINLDHIFRETVESITPLCQDLGISVLYQKETAVPLICADPTKIRQVLLNLLTNAREAIGSQGLIRCSLSCDGENIYLCVKDTGTGIPISYQKDIFEPFVTHKQGGTGLGLAICKRIVSAHNGHIFFRSAASEETAFTVILPIT</sequence>
<feature type="domain" description="Histidine kinase" evidence="6">
    <location>
        <begin position="37"/>
        <end position="242"/>
    </location>
</feature>
<dbReference type="CDD" id="cd00082">
    <property type="entry name" value="HisKA"/>
    <property type="match status" value="1"/>
</dbReference>
<evidence type="ECO:0000313" key="8">
    <source>
        <dbReference type="Proteomes" id="UP000886814"/>
    </source>
</evidence>
<comment type="caution">
    <text evidence="7">The sequence shown here is derived from an EMBL/GenBank/DDBJ whole genome shotgun (WGS) entry which is preliminary data.</text>
</comment>
<dbReference type="GO" id="GO:0000155">
    <property type="term" value="F:phosphorelay sensor kinase activity"/>
    <property type="evidence" value="ECO:0007669"/>
    <property type="project" value="InterPro"/>
</dbReference>
<comment type="catalytic activity">
    <reaction evidence="1">
        <text>ATP + protein L-histidine = ADP + protein N-phospho-L-histidine.</text>
        <dbReference type="EC" id="2.7.13.3"/>
    </reaction>
</comment>
<keyword evidence="3" id="KW-0597">Phosphoprotein</keyword>
<name>A0A9D1PFJ7_9FIRM</name>
<dbReference type="PANTHER" id="PTHR43547:SF2">
    <property type="entry name" value="HYBRID SIGNAL TRANSDUCTION HISTIDINE KINASE C"/>
    <property type="match status" value="1"/>
</dbReference>
<dbReference type="InterPro" id="IPR005467">
    <property type="entry name" value="His_kinase_dom"/>
</dbReference>
<protein>
    <recommendedName>
        <fullName evidence="2">histidine kinase</fullName>
        <ecNumber evidence="2">2.7.13.3</ecNumber>
    </recommendedName>
</protein>
<dbReference type="InterPro" id="IPR036890">
    <property type="entry name" value="HATPase_C_sf"/>
</dbReference>
<dbReference type="Gene3D" id="3.30.565.10">
    <property type="entry name" value="Histidine kinase-like ATPase, C-terminal domain"/>
    <property type="match status" value="1"/>
</dbReference>
<evidence type="ECO:0000256" key="5">
    <source>
        <dbReference type="ARBA" id="ARBA00023012"/>
    </source>
</evidence>
<dbReference type="Gene3D" id="1.10.287.130">
    <property type="match status" value="1"/>
</dbReference>
<organism evidence="7 8">
    <name type="scientific">Candidatus Blautia stercorigallinarum</name>
    <dbReference type="NCBI Taxonomy" id="2838501"/>
    <lineage>
        <taxon>Bacteria</taxon>
        <taxon>Bacillati</taxon>
        <taxon>Bacillota</taxon>
        <taxon>Clostridia</taxon>
        <taxon>Lachnospirales</taxon>
        <taxon>Lachnospiraceae</taxon>
        <taxon>Blautia</taxon>
    </lineage>
</organism>
<accession>A0A9D1PFJ7</accession>
<dbReference type="InterPro" id="IPR036097">
    <property type="entry name" value="HisK_dim/P_sf"/>
</dbReference>
<evidence type="ECO:0000256" key="4">
    <source>
        <dbReference type="ARBA" id="ARBA00022777"/>
    </source>
</evidence>
<dbReference type="PROSITE" id="PS50109">
    <property type="entry name" value="HIS_KIN"/>
    <property type="match status" value="1"/>
</dbReference>
<dbReference type="InterPro" id="IPR004358">
    <property type="entry name" value="Sig_transdc_His_kin-like_C"/>
</dbReference>
<reference evidence="7" key="1">
    <citation type="journal article" date="2021" name="PeerJ">
        <title>Extensive microbial diversity within the chicken gut microbiome revealed by metagenomics and culture.</title>
        <authorList>
            <person name="Gilroy R."/>
            <person name="Ravi A."/>
            <person name="Getino M."/>
            <person name="Pursley I."/>
            <person name="Horton D.L."/>
            <person name="Alikhan N.F."/>
            <person name="Baker D."/>
            <person name="Gharbi K."/>
            <person name="Hall N."/>
            <person name="Watson M."/>
            <person name="Adriaenssens E.M."/>
            <person name="Foster-Nyarko E."/>
            <person name="Jarju S."/>
            <person name="Secka A."/>
            <person name="Antonio M."/>
            <person name="Oren A."/>
            <person name="Chaudhuri R.R."/>
            <person name="La Ragione R."/>
            <person name="Hildebrand F."/>
            <person name="Pallen M.J."/>
        </authorList>
    </citation>
    <scope>NUCLEOTIDE SEQUENCE</scope>
    <source>
        <strain evidence="7">CHK195-9823</strain>
    </source>
</reference>
<keyword evidence="5" id="KW-0902">Two-component regulatory system</keyword>
<dbReference type="Pfam" id="PF02518">
    <property type="entry name" value="HATPase_c"/>
    <property type="match status" value="1"/>
</dbReference>
<reference evidence="7" key="2">
    <citation type="submission" date="2021-04" db="EMBL/GenBank/DDBJ databases">
        <authorList>
            <person name="Gilroy R."/>
        </authorList>
    </citation>
    <scope>NUCLEOTIDE SEQUENCE</scope>
    <source>
        <strain evidence="7">CHK195-9823</strain>
    </source>
</reference>
<dbReference type="CDD" id="cd00075">
    <property type="entry name" value="HATPase"/>
    <property type="match status" value="1"/>
</dbReference>
<proteinExistence type="predicted"/>
<gene>
    <name evidence="7" type="ORF">H9747_10560</name>
</gene>
<evidence type="ECO:0000259" key="6">
    <source>
        <dbReference type="PROSITE" id="PS50109"/>
    </source>
</evidence>
<dbReference type="InterPro" id="IPR003594">
    <property type="entry name" value="HATPase_dom"/>
</dbReference>
<dbReference type="EC" id="2.7.13.3" evidence="2"/>
<evidence type="ECO:0000256" key="2">
    <source>
        <dbReference type="ARBA" id="ARBA00012438"/>
    </source>
</evidence>
<dbReference type="PRINTS" id="PR00344">
    <property type="entry name" value="BCTRLSENSOR"/>
</dbReference>
<keyword evidence="4 7" id="KW-0808">Transferase</keyword>
<evidence type="ECO:0000313" key="7">
    <source>
        <dbReference type="EMBL" id="HIV39417.1"/>
    </source>
</evidence>
<evidence type="ECO:0000256" key="3">
    <source>
        <dbReference type="ARBA" id="ARBA00022553"/>
    </source>
</evidence>
<dbReference type="SUPFAM" id="SSF55874">
    <property type="entry name" value="ATPase domain of HSP90 chaperone/DNA topoisomerase II/histidine kinase"/>
    <property type="match status" value="1"/>
</dbReference>
<dbReference type="Proteomes" id="UP000886814">
    <property type="component" value="Unassembled WGS sequence"/>
</dbReference>
<keyword evidence="4 7" id="KW-0418">Kinase</keyword>
<dbReference type="SMART" id="SM00387">
    <property type="entry name" value="HATPase_c"/>
    <property type="match status" value="1"/>
</dbReference>
<dbReference type="EMBL" id="DXIQ01000069">
    <property type="protein sequence ID" value="HIV39417.1"/>
    <property type="molecule type" value="Genomic_DNA"/>
</dbReference>
<dbReference type="AlphaFoldDB" id="A0A9D1PFJ7"/>
<dbReference type="PANTHER" id="PTHR43547">
    <property type="entry name" value="TWO-COMPONENT HISTIDINE KINASE"/>
    <property type="match status" value="1"/>
</dbReference>